<accession>A0ABY7FPY7</accession>
<evidence type="ECO:0000313" key="1">
    <source>
        <dbReference type="EMBL" id="WAR21251.1"/>
    </source>
</evidence>
<dbReference type="Gene3D" id="3.40.220.10">
    <property type="entry name" value="Leucine Aminopeptidase, subunit E, domain 1"/>
    <property type="match status" value="1"/>
</dbReference>
<reference evidence="1" key="1">
    <citation type="submission" date="2022-11" db="EMBL/GenBank/DDBJ databases">
        <title>Centuries of genome instability and evolution in soft-shell clam transmissible cancer (bioRxiv).</title>
        <authorList>
            <person name="Hart S.F.M."/>
            <person name="Yonemitsu M.A."/>
            <person name="Giersch R.M."/>
            <person name="Beal B.F."/>
            <person name="Arriagada G."/>
            <person name="Davis B.W."/>
            <person name="Ostrander E.A."/>
            <person name="Goff S.P."/>
            <person name="Metzger M.J."/>
        </authorList>
    </citation>
    <scope>NUCLEOTIDE SEQUENCE</scope>
    <source>
        <strain evidence="1">MELC-2E11</strain>
        <tissue evidence="1">Siphon/mantle</tissue>
    </source>
</reference>
<name>A0ABY7FPY7_MYAAR</name>
<sequence>MRPTLEQYTYENEKCVRLDETFERQKLAYVFTLMKDDIYHYLRTHAITCQVKVTDEEYNIDLFCQKRPTPDRIITLLRDKLNDIEYFCINLNAQEGQNVKHVLHNRPTTPKPIRDKKAIVLRHGMMLHCVAGNVDHLDNLLIEMNYNETEVTELADYPINLSALGIQKSSLHQNVLIEIQESEQKCVITWKDEKTKTSFREEALKVLFDQDGTMNETYWAYLKKEGVRKGKKCTHFALTQNDNSIVLYGRGENISFLKTNIDNSLSRLDLPNIFFRSKEGRKFLTKYKNKLTYNLMTGVVVCTQDLRDNLLQISQSSRDKMSSKGFGYYSAFVVDILQKRAGKELSRLKEEFDIDFQMNDRSITLYIEEGRSSLKKGVMDSVSKLKACTKVDLALSGLDFAQVGKVMDVHHCSWKMFSEGEMKCMGSDECRFVWMDPYRATKLSLLQIDKCTPYVDIWIELTTDELQPLGLNPNSQDHRLLSGHNRKTNDKRVGYTEVVNGPFPTSCVLAGCSMVLAIVVRADIDETNSDVIENKTLRGIFVNALEKSRHVQRNVCLNAVFAQKDPELALADVISQFIMAIDTVSKQARPEFTQKVSIIVDEKELEVAKRLIESRMSKNVMVCDKPHVFEKKTRSESHLKLMVIVGTITDSKCDAIVNTTNKRLDLSQGFVSKEISKLAGNGLKEECEQFYPNDRDSKRSYGDQIELIANAHGRMLEQGNVYHQKAVILVPDIAAVTSFREKEKAKEESLWSWDECLDAVMVVVGPSEAHTLKANEQVAKMIEEKKKSIMRQQGPKADEEDRQVGTESILHGNGKKTLAKNTRRLFPQFRPRLIPELCGS</sequence>
<protein>
    <submittedName>
        <fullName evidence="1">Uncharacterized protein</fullName>
    </submittedName>
</protein>
<dbReference type="SUPFAM" id="SSF52949">
    <property type="entry name" value="Macro domain-like"/>
    <property type="match status" value="1"/>
</dbReference>
<proteinExistence type="predicted"/>
<dbReference type="EMBL" id="CP111023">
    <property type="protein sequence ID" value="WAR21251.1"/>
    <property type="molecule type" value="Genomic_DNA"/>
</dbReference>
<evidence type="ECO:0000313" key="2">
    <source>
        <dbReference type="Proteomes" id="UP001164746"/>
    </source>
</evidence>
<gene>
    <name evidence="1" type="ORF">MAR_015225</name>
</gene>
<dbReference type="InterPro" id="IPR043472">
    <property type="entry name" value="Macro_dom-like"/>
</dbReference>
<dbReference type="Proteomes" id="UP001164746">
    <property type="component" value="Chromosome 12"/>
</dbReference>
<organism evidence="1 2">
    <name type="scientific">Mya arenaria</name>
    <name type="common">Soft-shell clam</name>
    <dbReference type="NCBI Taxonomy" id="6604"/>
    <lineage>
        <taxon>Eukaryota</taxon>
        <taxon>Metazoa</taxon>
        <taxon>Spiralia</taxon>
        <taxon>Lophotrochozoa</taxon>
        <taxon>Mollusca</taxon>
        <taxon>Bivalvia</taxon>
        <taxon>Autobranchia</taxon>
        <taxon>Heteroconchia</taxon>
        <taxon>Euheterodonta</taxon>
        <taxon>Imparidentia</taxon>
        <taxon>Neoheterodontei</taxon>
        <taxon>Myida</taxon>
        <taxon>Myoidea</taxon>
        <taxon>Myidae</taxon>
        <taxon>Mya</taxon>
    </lineage>
</organism>
<keyword evidence="2" id="KW-1185">Reference proteome</keyword>